<gene>
    <name evidence="1" type="ORF">DHETER_LOCUS14232</name>
</gene>
<organism evidence="1 2">
    <name type="scientific">Dentiscutata heterogama</name>
    <dbReference type="NCBI Taxonomy" id="1316150"/>
    <lineage>
        <taxon>Eukaryota</taxon>
        <taxon>Fungi</taxon>
        <taxon>Fungi incertae sedis</taxon>
        <taxon>Mucoromycota</taxon>
        <taxon>Glomeromycotina</taxon>
        <taxon>Glomeromycetes</taxon>
        <taxon>Diversisporales</taxon>
        <taxon>Gigasporaceae</taxon>
        <taxon>Dentiscutata</taxon>
    </lineage>
</organism>
<evidence type="ECO:0000313" key="2">
    <source>
        <dbReference type="Proteomes" id="UP000789702"/>
    </source>
</evidence>
<accession>A0ACA9QDH5</accession>
<name>A0ACA9QDH5_9GLOM</name>
<feature type="non-terminal residue" evidence="1">
    <location>
        <position position="1"/>
    </location>
</feature>
<dbReference type="Proteomes" id="UP000789702">
    <property type="component" value="Unassembled WGS sequence"/>
</dbReference>
<sequence length="329" mass="39036">DDNKPGDDDNKPGDDDKPRDDDDKLGDNNDKPGDDDKNTEKSNADEENSDKKNVEKNSEKENIVKEKIKQLEEYIKEIEKKNIKKTYFFPPSTYTSMISYDSVFMQADSKKKVFYDELIEKHINNKFFLFLYGKKLIEVIINKDQDMLLRKFCNGCINHIEKNDDVPDMQLFNIVSHSIIEIFKKDPAFFAEFIIKISLLCILNSKNQFFLEHLHHYSSYNNLSELTYLDFLTNTIYNTFLYKNIIEIFSYIKKKSYSLFKKFISQFKLLKEKIIEKITGKTILKKKTSKKKFSKKIIPQQLTLIFPLPNFVMYDKDYNNWIELFKPKP</sequence>
<evidence type="ECO:0000313" key="1">
    <source>
        <dbReference type="EMBL" id="CAG8744118.1"/>
    </source>
</evidence>
<dbReference type="EMBL" id="CAJVPU010042698">
    <property type="protein sequence ID" value="CAG8744118.1"/>
    <property type="molecule type" value="Genomic_DNA"/>
</dbReference>
<feature type="non-terminal residue" evidence="1">
    <location>
        <position position="329"/>
    </location>
</feature>
<comment type="caution">
    <text evidence="1">The sequence shown here is derived from an EMBL/GenBank/DDBJ whole genome shotgun (WGS) entry which is preliminary data.</text>
</comment>
<proteinExistence type="predicted"/>
<protein>
    <submittedName>
        <fullName evidence="1">779_t:CDS:1</fullName>
    </submittedName>
</protein>
<reference evidence="1" key="1">
    <citation type="submission" date="2021-06" db="EMBL/GenBank/DDBJ databases">
        <authorList>
            <person name="Kallberg Y."/>
            <person name="Tangrot J."/>
            <person name="Rosling A."/>
        </authorList>
    </citation>
    <scope>NUCLEOTIDE SEQUENCE</scope>
    <source>
        <strain evidence="1">IL203A</strain>
    </source>
</reference>
<keyword evidence="2" id="KW-1185">Reference proteome</keyword>